<dbReference type="EMBL" id="JAWCUI010000008">
    <property type="protein sequence ID" value="KAL1900913.1"/>
    <property type="molecule type" value="Genomic_DNA"/>
</dbReference>
<feature type="region of interest" description="Disordered" evidence="1">
    <location>
        <begin position="224"/>
        <end position="250"/>
    </location>
</feature>
<reference evidence="2 3" key="1">
    <citation type="journal article" date="2024" name="IMA Fungus">
        <title>IMA Genome - F19 : A genome assembly and annotation guide to empower mycologists, including annotated draft genome sequences of Ceratocystis pirilliformis, Diaporthe australafricana, Fusarium ophioides, Paecilomyces lecythidis, and Sporothrix stenoceras.</title>
        <authorList>
            <person name="Aylward J."/>
            <person name="Wilson A.M."/>
            <person name="Visagie C.M."/>
            <person name="Spraker J."/>
            <person name="Barnes I."/>
            <person name="Buitendag C."/>
            <person name="Ceriani C."/>
            <person name="Del Mar Angel L."/>
            <person name="du Plessis D."/>
            <person name="Fuchs T."/>
            <person name="Gasser K."/>
            <person name="Kramer D."/>
            <person name="Li W."/>
            <person name="Munsamy K."/>
            <person name="Piso A."/>
            <person name="Price J.L."/>
            <person name="Sonnekus B."/>
            <person name="Thomas C."/>
            <person name="van der Nest A."/>
            <person name="van Dijk A."/>
            <person name="van Heerden A."/>
            <person name="van Vuuren N."/>
            <person name="Yilmaz N."/>
            <person name="Duong T.A."/>
            <person name="van der Merwe N.A."/>
            <person name="Wingfield M.J."/>
            <person name="Wingfield B.D."/>
        </authorList>
    </citation>
    <scope>NUCLEOTIDE SEQUENCE [LARGE SCALE GENOMIC DNA]</scope>
    <source>
        <strain evidence="2 3">CMW 5346</strain>
    </source>
</reference>
<comment type="caution">
    <text evidence="2">The sequence shown here is derived from an EMBL/GenBank/DDBJ whole genome shotgun (WGS) entry which is preliminary data.</text>
</comment>
<accession>A0ABR3ZM38</accession>
<sequence length="250" mass="25913">MRALGLFHHHNKNHEDTSHADSAQMAGEQTFNTQDPSVRTTNNPMHPDMRHNDNVNNVGGNKHHHLPGTGNHDNKNATNNNGAQNFYEDNYDNVPRTTGAHHMDNTMMDSNMSHNHGLSHNGVHNNSHSNNHHGMAGAGLGAAAGSAAGVAAGKHMHNNNHDGLNGHGMHHNRGGPIPGVMNNGMTGGAVDGAGVGGGMGGTGMTGATAAAMDPTTMIAEEHNNFPGTNPHSAHSALGANGQGTAFPGRV</sequence>
<gene>
    <name evidence="2" type="ORF">Sste5346_001974</name>
</gene>
<protein>
    <submittedName>
        <fullName evidence="2">Uncharacterized protein</fullName>
    </submittedName>
</protein>
<dbReference type="Proteomes" id="UP001583186">
    <property type="component" value="Unassembled WGS sequence"/>
</dbReference>
<feature type="compositionally biased region" description="Low complexity" evidence="1">
    <location>
        <begin position="76"/>
        <end position="85"/>
    </location>
</feature>
<feature type="compositionally biased region" description="Polar residues" evidence="1">
    <location>
        <begin position="27"/>
        <end position="44"/>
    </location>
</feature>
<feature type="region of interest" description="Disordered" evidence="1">
    <location>
        <begin position="1"/>
        <end position="87"/>
    </location>
</feature>
<proteinExistence type="predicted"/>
<evidence type="ECO:0000313" key="3">
    <source>
        <dbReference type="Proteomes" id="UP001583186"/>
    </source>
</evidence>
<keyword evidence="3" id="KW-1185">Reference proteome</keyword>
<organism evidence="2 3">
    <name type="scientific">Sporothrix stenoceras</name>
    <dbReference type="NCBI Taxonomy" id="5173"/>
    <lineage>
        <taxon>Eukaryota</taxon>
        <taxon>Fungi</taxon>
        <taxon>Dikarya</taxon>
        <taxon>Ascomycota</taxon>
        <taxon>Pezizomycotina</taxon>
        <taxon>Sordariomycetes</taxon>
        <taxon>Sordariomycetidae</taxon>
        <taxon>Ophiostomatales</taxon>
        <taxon>Ophiostomataceae</taxon>
        <taxon>Sporothrix</taxon>
    </lineage>
</organism>
<name>A0ABR3ZM38_9PEZI</name>
<evidence type="ECO:0000313" key="2">
    <source>
        <dbReference type="EMBL" id="KAL1900913.1"/>
    </source>
</evidence>
<evidence type="ECO:0000256" key="1">
    <source>
        <dbReference type="SAM" id="MobiDB-lite"/>
    </source>
</evidence>